<keyword evidence="6" id="KW-1185">Reference proteome</keyword>
<reference evidence="5" key="1">
    <citation type="submission" date="2020-09" db="EMBL/GenBank/DDBJ databases">
        <authorList>
            <person name="Yoon J.-W."/>
        </authorList>
    </citation>
    <scope>NUCLEOTIDE SEQUENCE</scope>
    <source>
        <strain evidence="5">KMU-158</strain>
    </source>
</reference>
<gene>
    <name evidence="5" type="ORF">IB286_13630</name>
</gene>
<feature type="region of interest" description="Disordered" evidence="3">
    <location>
        <begin position="1"/>
        <end position="25"/>
    </location>
</feature>
<dbReference type="InterPro" id="IPR050109">
    <property type="entry name" value="HTH-type_TetR-like_transc_reg"/>
</dbReference>
<protein>
    <submittedName>
        <fullName evidence="5">TetR/AcrR family transcriptional regulator</fullName>
    </submittedName>
</protein>
<dbReference type="RefSeq" id="WP_008250889.1">
    <property type="nucleotide sequence ID" value="NZ_JACXLD010000010.1"/>
</dbReference>
<evidence type="ECO:0000256" key="1">
    <source>
        <dbReference type="ARBA" id="ARBA00023125"/>
    </source>
</evidence>
<dbReference type="PRINTS" id="PR00455">
    <property type="entry name" value="HTHTETR"/>
</dbReference>
<feature type="domain" description="HTH tetR-type" evidence="4">
    <location>
        <begin position="22"/>
        <end position="82"/>
    </location>
</feature>
<dbReference type="SUPFAM" id="SSF46689">
    <property type="entry name" value="Homeodomain-like"/>
    <property type="match status" value="2"/>
</dbReference>
<comment type="caution">
    <text evidence="5">The sequence shown here is derived from an EMBL/GenBank/DDBJ whole genome shotgun (WGS) entry which is preliminary data.</text>
</comment>
<feature type="DNA-binding region" description="H-T-H motif" evidence="2">
    <location>
        <begin position="45"/>
        <end position="64"/>
    </location>
</feature>
<keyword evidence="1 2" id="KW-0238">DNA-binding</keyword>
<dbReference type="PANTHER" id="PTHR30055">
    <property type="entry name" value="HTH-TYPE TRANSCRIPTIONAL REGULATOR RUTR"/>
    <property type="match status" value="1"/>
</dbReference>
<evidence type="ECO:0000256" key="3">
    <source>
        <dbReference type="SAM" id="MobiDB-lite"/>
    </source>
</evidence>
<evidence type="ECO:0000256" key="2">
    <source>
        <dbReference type="PROSITE-ProRule" id="PRU00335"/>
    </source>
</evidence>
<dbReference type="GO" id="GO:0000976">
    <property type="term" value="F:transcription cis-regulatory region binding"/>
    <property type="evidence" value="ECO:0007669"/>
    <property type="project" value="TreeGrafter"/>
</dbReference>
<evidence type="ECO:0000313" key="5">
    <source>
        <dbReference type="EMBL" id="MBD2860045.1"/>
    </source>
</evidence>
<name>A0A927GX15_9GAMM</name>
<feature type="domain" description="HTH tetR-type" evidence="4">
    <location>
        <begin position="249"/>
        <end position="309"/>
    </location>
</feature>
<sequence length="435" mass="47507">MLPSTKKSSPRKRRRTQEERRSETSGKLLKATVDLLLENGYSRFRIADAAARAKVSRGGQTHHFSTKKELIEAAIERLFESEVGQAEFDAAKTADEDVIDQAARHAQDFLTSKLYTVSLNMLVSAGEEEHLADGVREISANSRVPIEEAWVHRIAQSGISRQEAAAILVLLWSIQRGYVVGRKIEGGRGKKNAGELEFAVGLLTGYLKSKRLGSPALPSSPPSPPGSKLGNGIPVEGAVDHKGQQGRSASTRDQILDTTYQIMRDLGHAGLRSAKVIDQSGVSRGGLLHHYPTKDLLVAAVYERIVDRIEQDSLRRIGATKDADILSAIVEDAQARFFDDSYKVTLDILIASGKDESLAKVRKALEERYSPGAQNQWASRLMESGVEAGKAYQITSFLWNMVKGIAVRNLVQKQGDLSEQVIALGLELAGQAARS</sequence>
<dbReference type="Gene3D" id="1.10.357.10">
    <property type="entry name" value="Tetracycline Repressor, domain 2"/>
    <property type="match status" value="2"/>
</dbReference>
<dbReference type="Pfam" id="PF00440">
    <property type="entry name" value="TetR_N"/>
    <property type="match status" value="1"/>
</dbReference>
<organism evidence="5 6">
    <name type="scientific">Spongiibacter pelagi</name>
    <dbReference type="NCBI Taxonomy" id="2760804"/>
    <lineage>
        <taxon>Bacteria</taxon>
        <taxon>Pseudomonadati</taxon>
        <taxon>Pseudomonadota</taxon>
        <taxon>Gammaproteobacteria</taxon>
        <taxon>Cellvibrionales</taxon>
        <taxon>Spongiibacteraceae</taxon>
        <taxon>Spongiibacter</taxon>
    </lineage>
</organism>
<dbReference type="GO" id="GO:0003700">
    <property type="term" value="F:DNA-binding transcription factor activity"/>
    <property type="evidence" value="ECO:0007669"/>
    <property type="project" value="TreeGrafter"/>
</dbReference>
<dbReference type="PROSITE" id="PS50977">
    <property type="entry name" value="HTH_TETR_2"/>
    <property type="match status" value="2"/>
</dbReference>
<dbReference type="AlphaFoldDB" id="A0A927GX15"/>
<feature type="DNA-binding region" description="H-T-H motif" evidence="2">
    <location>
        <begin position="272"/>
        <end position="291"/>
    </location>
</feature>
<evidence type="ECO:0000313" key="6">
    <source>
        <dbReference type="Proteomes" id="UP000610558"/>
    </source>
</evidence>
<accession>A0A927GX15</accession>
<evidence type="ECO:0000259" key="4">
    <source>
        <dbReference type="PROSITE" id="PS50977"/>
    </source>
</evidence>
<proteinExistence type="predicted"/>
<dbReference type="InterPro" id="IPR009057">
    <property type="entry name" value="Homeodomain-like_sf"/>
</dbReference>
<dbReference type="InterPro" id="IPR001647">
    <property type="entry name" value="HTH_TetR"/>
</dbReference>
<dbReference type="PANTHER" id="PTHR30055:SF226">
    <property type="entry name" value="HTH-TYPE TRANSCRIPTIONAL REGULATOR PKSA"/>
    <property type="match status" value="1"/>
</dbReference>
<feature type="region of interest" description="Disordered" evidence="3">
    <location>
        <begin position="213"/>
        <end position="251"/>
    </location>
</feature>
<dbReference type="EMBL" id="JACXLD010000010">
    <property type="protein sequence ID" value="MBD2860045.1"/>
    <property type="molecule type" value="Genomic_DNA"/>
</dbReference>
<dbReference type="Proteomes" id="UP000610558">
    <property type="component" value="Unassembled WGS sequence"/>
</dbReference>